<evidence type="ECO:0000313" key="4">
    <source>
        <dbReference type="EMBL" id="MCC2126153.1"/>
    </source>
</evidence>
<name>A0AAE3D9U7_9FIRM</name>
<feature type="domain" description="PucR C-terminal helix-turn-helix" evidence="2">
    <location>
        <begin position="440"/>
        <end position="494"/>
    </location>
</feature>
<reference evidence="4 5" key="1">
    <citation type="submission" date="2021-10" db="EMBL/GenBank/DDBJ databases">
        <title>Anaerobic single-cell dispensing facilitates the cultivation of human gut bacteria.</title>
        <authorList>
            <person name="Afrizal A."/>
        </authorList>
    </citation>
    <scope>NUCLEOTIDE SEQUENCE [LARGE SCALE GENOMIC DNA]</scope>
    <source>
        <strain evidence="4 5">CLA-AA-H276</strain>
    </source>
</reference>
<gene>
    <name evidence="4" type="ORF">LKD36_08170</name>
</gene>
<dbReference type="PANTHER" id="PTHR33744">
    <property type="entry name" value="CARBOHYDRATE DIACID REGULATOR"/>
    <property type="match status" value="1"/>
</dbReference>
<dbReference type="Pfam" id="PF17853">
    <property type="entry name" value="GGDEF_2"/>
    <property type="match status" value="1"/>
</dbReference>
<proteinExistence type="inferred from homology"/>
<comment type="caution">
    <text evidence="4">The sequence shown here is derived from an EMBL/GenBank/DDBJ whole genome shotgun (WGS) entry which is preliminary data.</text>
</comment>
<comment type="similarity">
    <text evidence="1">Belongs to the CdaR family.</text>
</comment>
<keyword evidence="5" id="KW-1185">Reference proteome</keyword>
<accession>A0AAE3D9U7</accession>
<evidence type="ECO:0000259" key="3">
    <source>
        <dbReference type="Pfam" id="PF17853"/>
    </source>
</evidence>
<organism evidence="4 5">
    <name type="scientific">Hominiventricola filiformis</name>
    <dbReference type="NCBI Taxonomy" id="2885352"/>
    <lineage>
        <taxon>Bacteria</taxon>
        <taxon>Bacillati</taxon>
        <taxon>Bacillota</taxon>
        <taxon>Clostridia</taxon>
        <taxon>Lachnospirales</taxon>
        <taxon>Lachnospiraceae</taxon>
        <taxon>Hominiventricola</taxon>
    </lineage>
</organism>
<dbReference type="PANTHER" id="PTHR33744:SF1">
    <property type="entry name" value="DNA-BINDING TRANSCRIPTIONAL ACTIVATOR ADER"/>
    <property type="match status" value="1"/>
</dbReference>
<evidence type="ECO:0000313" key="5">
    <source>
        <dbReference type="Proteomes" id="UP001198220"/>
    </source>
</evidence>
<dbReference type="EMBL" id="JAJEPS010000006">
    <property type="protein sequence ID" value="MCC2126153.1"/>
    <property type="molecule type" value="Genomic_DNA"/>
</dbReference>
<dbReference type="RefSeq" id="WP_308459300.1">
    <property type="nucleotide sequence ID" value="NZ_JAJEPS010000006.1"/>
</dbReference>
<dbReference type="InterPro" id="IPR025736">
    <property type="entry name" value="PucR_C-HTH_dom"/>
</dbReference>
<dbReference type="InterPro" id="IPR051448">
    <property type="entry name" value="CdaR-like_regulators"/>
</dbReference>
<dbReference type="Proteomes" id="UP001198220">
    <property type="component" value="Unassembled WGS sequence"/>
</dbReference>
<protein>
    <submittedName>
        <fullName evidence="4">Helix-turn-helix domain-containing protein</fullName>
    </submittedName>
</protein>
<dbReference type="AlphaFoldDB" id="A0AAE3D9U7"/>
<evidence type="ECO:0000256" key="1">
    <source>
        <dbReference type="ARBA" id="ARBA00006754"/>
    </source>
</evidence>
<sequence>MRISMQILADRLRQNYPECRLGKMSEDMNLKRPLFYQNGTEFRKNKVYIARTDDLTLEQLAEHGDNLILAVGDFSEMDILPDGVGCFPQEANPEVLFNTTQRAFDAYDAWDERMQSMALSESTLKSLLDASYRIFHNPLMVSTTEGFMVDYSSLMDTLPEFQEILSHNQVSVISCSEENQEPFAVQHYQDPVTKRNNLFVEIYDKNRNSYRVILVEASRKLKLYDEYLLQHLAKYVQQMLERYTVVQEDISYTLDRLLSNILTEESIEADSLESRFENFQWKESHSYFCMNIHVSTVDRQNLTVVRFICNRIESLMKGSCAFLLHENIVVYVNLNDYGKSLEEALESVKQFLKDSYLKAGISYSFTGFRSLKQYYIQSRIALEEGMKRYPLRWINRFEDIALDYLLGKCTEVLEPEVVCSRAVLDLKKYDQEHKTDYYLTLKTYITCQMNAVQAAKKLFIHRSTFLYRMAHIKELVQIDLEDPDQLLYLLMTYRLLEKTE</sequence>
<dbReference type="Pfam" id="PF13556">
    <property type="entry name" value="HTH_30"/>
    <property type="match status" value="1"/>
</dbReference>
<dbReference type="Gene3D" id="1.10.10.2840">
    <property type="entry name" value="PucR C-terminal helix-turn-helix domain"/>
    <property type="match status" value="1"/>
</dbReference>
<evidence type="ECO:0000259" key="2">
    <source>
        <dbReference type="Pfam" id="PF13556"/>
    </source>
</evidence>
<dbReference type="InterPro" id="IPR041522">
    <property type="entry name" value="CdaR_GGDEF"/>
</dbReference>
<dbReference type="InterPro" id="IPR042070">
    <property type="entry name" value="PucR_C-HTH_sf"/>
</dbReference>
<feature type="domain" description="CdaR GGDEF-like" evidence="3">
    <location>
        <begin position="270"/>
        <end position="383"/>
    </location>
</feature>